<keyword evidence="1" id="KW-0175">Coiled coil</keyword>
<feature type="region of interest" description="Disordered" evidence="2">
    <location>
        <begin position="428"/>
        <end position="447"/>
    </location>
</feature>
<feature type="coiled-coil region" evidence="1">
    <location>
        <begin position="61"/>
        <end position="102"/>
    </location>
</feature>
<name>A0AA38VBI9_9PEZI</name>
<feature type="compositionally biased region" description="Basic and acidic residues" evidence="2">
    <location>
        <begin position="1"/>
        <end position="18"/>
    </location>
</feature>
<gene>
    <name evidence="3" type="ORF">NKR19_g9324</name>
</gene>
<feature type="region of interest" description="Disordered" evidence="2">
    <location>
        <begin position="1"/>
        <end position="61"/>
    </location>
</feature>
<proteinExistence type="predicted"/>
<reference evidence="3" key="1">
    <citation type="submission" date="2022-07" db="EMBL/GenBank/DDBJ databases">
        <title>Fungi with potential for degradation of polypropylene.</title>
        <authorList>
            <person name="Gostincar C."/>
        </authorList>
    </citation>
    <scope>NUCLEOTIDE SEQUENCE</scope>
    <source>
        <strain evidence="3">EXF-13287</strain>
    </source>
</reference>
<keyword evidence="4" id="KW-1185">Reference proteome</keyword>
<accession>A0AA38VBI9</accession>
<dbReference type="EMBL" id="JANBVN010000219">
    <property type="protein sequence ID" value="KAJ9132388.1"/>
    <property type="molecule type" value="Genomic_DNA"/>
</dbReference>
<sequence>MSTTPGKREITDRVDGSHGENGPSRLPNKIRRTSHASERDSVSRASTSAPSPPRDSEYSLREDLQHRIYQLTNRIGDLEDENRKLRNDNEKGRNHIATLEAQLVADRDSNTTRDKGLESHMHRMPPRMIRSQWHKLQTRIAKVVKTHLMDNKHIDRAESRRLFANITRIADPLLAREQTRSFLLQGWIWRFLQSRIFSRNSTFWAGPKGAAKTRLLDKRRATAKDVDYLEVLHAERSRMANDLLNRGELGTKTERMESLANGMFDVFYTILGFEAAGIDRRCLMTLPLKHDLWRVVIAAGKMDALLRRSMADFTVKLPSACKSESFDGDKMKVAHYHDAGSTVVLVITPTLYQSGTTHSGYAGEADVLYKSQVVVGRGEREGEPDVDMLSRSVRRSRMTIDDHRQLAEEDTPEPRSPSEKDALARAIEIGELDEQQSSEDSGGDTLA</sequence>
<evidence type="ECO:0000313" key="4">
    <source>
        <dbReference type="Proteomes" id="UP001174691"/>
    </source>
</evidence>
<dbReference type="AlphaFoldDB" id="A0AA38VBI9"/>
<dbReference type="Proteomes" id="UP001174691">
    <property type="component" value="Unassembled WGS sequence"/>
</dbReference>
<evidence type="ECO:0000256" key="1">
    <source>
        <dbReference type="SAM" id="Coils"/>
    </source>
</evidence>
<feature type="region of interest" description="Disordered" evidence="2">
    <location>
        <begin position="399"/>
        <end position="423"/>
    </location>
</feature>
<protein>
    <submittedName>
        <fullName evidence="3">Uncharacterized protein</fullName>
    </submittedName>
</protein>
<organism evidence="3 4">
    <name type="scientific">Coniochaeta hoffmannii</name>
    <dbReference type="NCBI Taxonomy" id="91930"/>
    <lineage>
        <taxon>Eukaryota</taxon>
        <taxon>Fungi</taxon>
        <taxon>Dikarya</taxon>
        <taxon>Ascomycota</taxon>
        <taxon>Pezizomycotina</taxon>
        <taxon>Sordariomycetes</taxon>
        <taxon>Sordariomycetidae</taxon>
        <taxon>Coniochaetales</taxon>
        <taxon>Coniochaetaceae</taxon>
        <taxon>Coniochaeta</taxon>
    </lineage>
</organism>
<evidence type="ECO:0000256" key="2">
    <source>
        <dbReference type="SAM" id="MobiDB-lite"/>
    </source>
</evidence>
<evidence type="ECO:0000313" key="3">
    <source>
        <dbReference type="EMBL" id="KAJ9132388.1"/>
    </source>
</evidence>
<comment type="caution">
    <text evidence="3">The sequence shown here is derived from an EMBL/GenBank/DDBJ whole genome shotgun (WGS) entry which is preliminary data.</text>
</comment>